<keyword evidence="1" id="KW-0560">Oxidoreductase</keyword>
<proteinExistence type="predicted"/>
<evidence type="ECO:0000256" key="1">
    <source>
        <dbReference type="ARBA" id="ARBA00023002"/>
    </source>
</evidence>
<dbReference type="InterPro" id="IPR052228">
    <property type="entry name" value="Sec_Metab_Biosynth_Oxidored"/>
</dbReference>
<evidence type="ECO:0008006" key="4">
    <source>
        <dbReference type="Google" id="ProtNLM"/>
    </source>
</evidence>
<gene>
    <name evidence="2" type="ORF">BT96DRAFT_1002678</name>
</gene>
<organism evidence="2 3">
    <name type="scientific">Gymnopus androsaceus JB14</name>
    <dbReference type="NCBI Taxonomy" id="1447944"/>
    <lineage>
        <taxon>Eukaryota</taxon>
        <taxon>Fungi</taxon>
        <taxon>Dikarya</taxon>
        <taxon>Basidiomycota</taxon>
        <taxon>Agaricomycotina</taxon>
        <taxon>Agaricomycetes</taxon>
        <taxon>Agaricomycetidae</taxon>
        <taxon>Agaricales</taxon>
        <taxon>Marasmiineae</taxon>
        <taxon>Omphalotaceae</taxon>
        <taxon>Gymnopus</taxon>
    </lineage>
</organism>
<dbReference type="Gene3D" id="3.40.50.720">
    <property type="entry name" value="NAD(P)-binding Rossmann-like Domain"/>
    <property type="match status" value="1"/>
</dbReference>
<reference evidence="2" key="1">
    <citation type="journal article" date="2019" name="Environ. Microbiol.">
        <title>Fungal ecological strategies reflected in gene transcription - a case study of two litter decomposers.</title>
        <authorList>
            <person name="Barbi F."/>
            <person name="Kohler A."/>
            <person name="Barry K."/>
            <person name="Baskaran P."/>
            <person name="Daum C."/>
            <person name="Fauchery L."/>
            <person name="Ihrmark K."/>
            <person name="Kuo A."/>
            <person name="LaButti K."/>
            <person name="Lipzen A."/>
            <person name="Morin E."/>
            <person name="Grigoriev I.V."/>
            <person name="Henrissat B."/>
            <person name="Lindahl B."/>
            <person name="Martin F."/>
        </authorList>
    </citation>
    <scope>NUCLEOTIDE SEQUENCE</scope>
    <source>
        <strain evidence="2">JB14</strain>
    </source>
</reference>
<dbReference type="Proteomes" id="UP000799118">
    <property type="component" value="Unassembled WGS sequence"/>
</dbReference>
<dbReference type="GO" id="GO:0016491">
    <property type="term" value="F:oxidoreductase activity"/>
    <property type="evidence" value="ECO:0007669"/>
    <property type="project" value="UniProtKB-KW"/>
</dbReference>
<sequence length="239" mass="26306">MPNSLLPSPVAVGGTSDIGRGIAEAFARHTEGNANIILVGRNRAATDEITAVPCPTSPFRQTRITTKETLSRYSKVDFLILSPGILNLTRDDTEEHCRKAREGRENKDAKVLSVLSAGKVDRLHDGFAFHYPNFGSLVHSYLGRFWTPLGLDSSSVFVRVIATLANSHFNLLFDLALSVEECGEYSLNGILNTALAPDAWRTGNYDEDIGKKGYFGNDEARDKLWDHILKIIKKALEGS</sequence>
<dbReference type="AlphaFoldDB" id="A0A6A4GX51"/>
<protein>
    <recommendedName>
        <fullName evidence="4">NAD(P)-binding protein</fullName>
    </recommendedName>
</protein>
<accession>A0A6A4GX51</accession>
<name>A0A6A4GX51_9AGAR</name>
<keyword evidence="3" id="KW-1185">Reference proteome</keyword>
<dbReference type="OrthoDB" id="2898509at2759"/>
<evidence type="ECO:0000313" key="3">
    <source>
        <dbReference type="Proteomes" id="UP000799118"/>
    </source>
</evidence>
<dbReference type="EMBL" id="ML769673">
    <property type="protein sequence ID" value="KAE9390013.1"/>
    <property type="molecule type" value="Genomic_DNA"/>
</dbReference>
<dbReference type="InterPro" id="IPR036291">
    <property type="entry name" value="NAD(P)-bd_dom_sf"/>
</dbReference>
<dbReference type="PANTHER" id="PTHR47534:SF3">
    <property type="entry name" value="ALCOHOL DEHYDROGENASE-LIKE C-TERMINAL DOMAIN-CONTAINING PROTEIN"/>
    <property type="match status" value="1"/>
</dbReference>
<dbReference type="PANTHER" id="PTHR47534">
    <property type="entry name" value="YALI0E05731P"/>
    <property type="match status" value="1"/>
</dbReference>
<evidence type="ECO:0000313" key="2">
    <source>
        <dbReference type="EMBL" id="KAE9390013.1"/>
    </source>
</evidence>
<dbReference type="SUPFAM" id="SSF51735">
    <property type="entry name" value="NAD(P)-binding Rossmann-fold domains"/>
    <property type="match status" value="1"/>
</dbReference>